<dbReference type="EMBL" id="AZIL01000169">
    <property type="protein sequence ID" value="EWM29368.1"/>
    <property type="molecule type" value="Genomic_DNA"/>
</dbReference>
<dbReference type="GO" id="GO:0016791">
    <property type="term" value="F:phosphatase activity"/>
    <property type="evidence" value="ECO:0007669"/>
    <property type="project" value="TreeGrafter"/>
</dbReference>
<sequence>MTATVTGGKTREENEQGQGQEELKLQQGGRKLREHEGRALTPEQVKDLCFSLTKHPRVKAFPVSNAPEDVPAGMQIKTVYFVRHAEALHNEAFKIRGRAAYADPSFLDPKLTKLGVSQCLALKPSVEAIQSSIDLVVVSPLRRALMTAALAFDHRREVSWIALETVRERIGKNTCDKRRRRGVLEAEYPDVDFENIGEEDTRWTEHHRETPAEMAERGLEFLAWLRGRPEDRIGVVTHSAFLSTLFAEVFECADPAMSRWGGTDRGERFWRTEQKSAYISLTKWCENRRHSKYHMIRLFLFPICKN</sequence>
<evidence type="ECO:0000313" key="3">
    <source>
        <dbReference type="Proteomes" id="UP000019335"/>
    </source>
</evidence>
<dbReference type="SMART" id="SM00855">
    <property type="entry name" value="PGAM"/>
    <property type="match status" value="1"/>
</dbReference>
<dbReference type="InterPro" id="IPR050275">
    <property type="entry name" value="PGM_Phosphatase"/>
</dbReference>
<protein>
    <submittedName>
        <fullName evidence="2">Histidine phosphatase superfamily, clade-1</fullName>
    </submittedName>
</protein>
<dbReference type="SUPFAM" id="SSF53254">
    <property type="entry name" value="Phosphoglycerate mutase-like"/>
    <property type="match status" value="1"/>
</dbReference>
<dbReference type="Gene3D" id="3.40.50.1240">
    <property type="entry name" value="Phosphoglycerate mutase-like"/>
    <property type="match status" value="1"/>
</dbReference>
<dbReference type="PANTHER" id="PTHR48100:SF1">
    <property type="entry name" value="HISTIDINE PHOSPHATASE FAMILY PROTEIN-RELATED"/>
    <property type="match status" value="1"/>
</dbReference>
<reference evidence="2 3" key="1">
    <citation type="journal article" date="2014" name="Mol. Plant">
        <title>Chromosome Scale Genome Assembly and Transcriptome Profiling of Nannochloropsis gaditana in Nitrogen Depletion.</title>
        <authorList>
            <person name="Corteggiani Carpinelli E."/>
            <person name="Telatin A."/>
            <person name="Vitulo N."/>
            <person name="Forcato C."/>
            <person name="D'Angelo M."/>
            <person name="Schiavon R."/>
            <person name="Vezzi A."/>
            <person name="Giacometti G.M."/>
            <person name="Morosinotto T."/>
            <person name="Valle G."/>
        </authorList>
    </citation>
    <scope>NUCLEOTIDE SEQUENCE [LARGE SCALE GENOMIC DNA]</scope>
    <source>
        <strain evidence="2 3">B-31</strain>
    </source>
</reference>
<proteinExistence type="predicted"/>
<dbReference type="AlphaFoldDB" id="W7U0Q7"/>
<comment type="caution">
    <text evidence="2">The sequence shown here is derived from an EMBL/GenBank/DDBJ whole genome shotgun (WGS) entry which is preliminary data.</text>
</comment>
<dbReference type="GO" id="GO:0005737">
    <property type="term" value="C:cytoplasm"/>
    <property type="evidence" value="ECO:0007669"/>
    <property type="project" value="TreeGrafter"/>
</dbReference>
<name>W7U0Q7_9STRA</name>
<feature type="compositionally biased region" description="Low complexity" evidence="1">
    <location>
        <begin position="16"/>
        <end position="29"/>
    </location>
</feature>
<feature type="region of interest" description="Disordered" evidence="1">
    <location>
        <begin position="1"/>
        <end position="38"/>
    </location>
</feature>
<dbReference type="InterPro" id="IPR029033">
    <property type="entry name" value="His_PPase_superfam"/>
</dbReference>
<evidence type="ECO:0000256" key="1">
    <source>
        <dbReference type="SAM" id="MobiDB-lite"/>
    </source>
</evidence>
<dbReference type="InterPro" id="IPR013078">
    <property type="entry name" value="His_Pase_superF_clade-1"/>
</dbReference>
<dbReference type="Proteomes" id="UP000019335">
    <property type="component" value="Chromosome 3"/>
</dbReference>
<dbReference type="Pfam" id="PF00300">
    <property type="entry name" value="His_Phos_1"/>
    <property type="match status" value="1"/>
</dbReference>
<evidence type="ECO:0000313" key="2">
    <source>
        <dbReference type="EMBL" id="EWM29368.1"/>
    </source>
</evidence>
<keyword evidence="3" id="KW-1185">Reference proteome</keyword>
<dbReference type="OrthoDB" id="496981at2759"/>
<gene>
    <name evidence="2" type="ORF">Naga_100028g19</name>
</gene>
<dbReference type="CDD" id="cd07067">
    <property type="entry name" value="HP_PGM_like"/>
    <property type="match status" value="1"/>
</dbReference>
<accession>W7U0Q7</accession>
<organism evidence="2 3">
    <name type="scientific">Nannochloropsis gaditana</name>
    <dbReference type="NCBI Taxonomy" id="72520"/>
    <lineage>
        <taxon>Eukaryota</taxon>
        <taxon>Sar</taxon>
        <taxon>Stramenopiles</taxon>
        <taxon>Ochrophyta</taxon>
        <taxon>Eustigmatophyceae</taxon>
        <taxon>Eustigmatales</taxon>
        <taxon>Monodopsidaceae</taxon>
        <taxon>Nannochloropsis</taxon>
    </lineage>
</organism>
<dbReference type="PANTHER" id="PTHR48100">
    <property type="entry name" value="BROAD-SPECIFICITY PHOSPHATASE YOR283W-RELATED"/>
    <property type="match status" value="1"/>
</dbReference>